<sequence length="166" mass="18885">MRTSRFYFFIFTALPMLLIVATLILGLLIALALLIRCKKRKRILITGTKGVGKTVLTNQLMNRTFPTVPSLCDYTVVTPEYELTDQRIKKGVKLRNGYDLIVFVFRDEIETVLPGKNVIYVSLGKEGKSLADLVTDKDKKYFVKRGNVFYLNDDLSKIKSIISARV</sequence>
<dbReference type="SUPFAM" id="SSF52540">
    <property type="entry name" value="P-loop containing nucleoside triphosphate hydrolases"/>
    <property type="match status" value="1"/>
</dbReference>
<dbReference type="Gene3D" id="3.40.50.300">
    <property type="entry name" value="P-loop containing nucleotide triphosphate hydrolases"/>
    <property type="match status" value="1"/>
</dbReference>
<dbReference type="EMBL" id="JH994045">
    <property type="protein sequence ID" value="ELQ74372.1"/>
    <property type="molecule type" value="Genomic_DNA"/>
</dbReference>
<keyword evidence="1" id="KW-0812">Transmembrane</keyword>
<dbReference type="VEuPathDB" id="MicrosporidiaDB:THOM_2735"/>
<name>L7JUE3_TRAHO</name>
<evidence type="ECO:0000256" key="1">
    <source>
        <dbReference type="SAM" id="Phobius"/>
    </source>
</evidence>
<dbReference type="HOGENOM" id="CLU_1603909_0_0_1"/>
<protein>
    <submittedName>
        <fullName evidence="2">Uncharacterized protein</fullName>
    </submittedName>
</protein>
<keyword evidence="1" id="KW-0472">Membrane</keyword>
<dbReference type="InterPro" id="IPR027417">
    <property type="entry name" value="P-loop_NTPase"/>
</dbReference>
<keyword evidence="1" id="KW-1133">Transmembrane helix</keyword>
<dbReference type="Proteomes" id="UP000011185">
    <property type="component" value="Unassembled WGS sequence"/>
</dbReference>
<dbReference type="AlphaFoldDB" id="L7JUE3"/>
<evidence type="ECO:0000313" key="3">
    <source>
        <dbReference type="Proteomes" id="UP000011185"/>
    </source>
</evidence>
<evidence type="ECO:0000313" key="2">
    <source>
        <dbReference type="EMBL" id="ELQ74372.1"/>
    </source>
</evidence>
<organism evidence="2 3">
    <name type="scientific">Trachipleistophora hominis</name>
    <name type="common">Microsporidian parasite</name>
    <dbReference type="NCBI Taxonomy" id="72359"/>
    <lineage>
        <taxon>Eukaryota</taxon>
        <taxon>Fungi</taxon>
        <taxon>Fungi incertae sedis</taxon>
        <taxon>Microsporidia</taxon>
        <taxon>Pleistophoridae</taxon>
        <taxon>Trachipleistophora</taxon>
    </lineage>
</organism>
<reference evidence="2 3" key="1">
    <citation type="journal article" date="2012" name="PLoS Pathog.">
        <title>The genome of the obligate intracellular parasite Trachipleistophora hominis: new insights into microsporidian genome dynamics and reductive evolution.</title>
        <authorList>
            <person name="Heinz E."/>
            <person name="Williams T.A."/>
            <person name="Nakjang S."/>
            <person name="Noel C.J."/>
            <person name="Swan D.C."/>
            <person name="Goldberg A.V."/>
            <person name="Harris S.R."/>
            <person name="Weinmaier T."/>
            <person name="Markert S."/>
            <person name="Becher D."/>
            <person name="Bernhardt J."/>
            <person name="Dagan T."/>
            <person name="Hacker C."/>
            <person name="Lucocq J.M."/>
            <person name="Schweder T."/>
            <person name="Rattei T."/>
            <person name="Hall N."/>
            <person name="Hirt R.P."/>
            <person name="Embley T.M."/>
        </authorList>
    </citation>
    <scope>NUCLEOTIDE SEQUENCE [LARGE SCALE GENOMIC DNA]</scope>
</reference>
<feature type="transmembrane region" description="Helical" evidence="1">
    <location>
        <begin position="6"/>
        <end position="35"/>
    </location>
</feature>
<dbReference type="InParanoid" id="L7JUE3"/>
<accession>L7JUE3</accession>
<keyword evidence="3" id="KW-1185">Reference proteome</keyword>
<proteinExistence type="predicted"/>
<gene>
    <name evidence="2" type="ORF">THOM_2735</name>
</gene>